<dbReference type="Proteomes" id="UP000504606">
    <property type="component" value="Unplaced"/>
</dbReference>
<sequence>MSRRSSKSSSSAGEFDVCAVSATSTPAKSPPPRSGAGSGTRPGSEQRSPAGSPSLSTTMSDGRAQAAQASPARAVQFSQRRRSSGSSRSSSSRRPHDLADLSSRFLGSDFSRSPGLSPLLEDSLNGDSVARLLDEEAEDVRLASMLAASVGGGPVFGPPPPRFPLSESLHHAQRDMCAMPVGDSVLYLGDGEEPSNLSPAEVAVMMHHLEQGVSMTAPPEQLFKFLFPNASRAAITRKASGGEEGGVRAGAGLKAAGAPNDNTLHKGESCPIVCFGTGFPARPQPRTCVQLRGDTPPKWFPGYFVALPETGGTLQVKRSPTEVMQAAYMAARPRNIPPECRFVY</sequence>
<protein>
    <submittedName>
        <fullName evidence="3">Uncharacterized protein LOC113211362</fullName>
    </submittedName>
</protein>
<dbReference type="RefSeq" id="XP_026285504.1">
    <property type="nucleotide sequence ID" value="XM_026429719.2"/>
</dbReference>
<accession>A0A6J1SW59</accession>
<dbReference type="KEGG" id="foc:113211362"/>
<feature type="compositionally biased region" description="Polar residues" evidence="1">
    <location>
        <begin position="41"/>
        <end position="60"/>
    </location>
</feature>
<dbReference type="AlphaFoldDB" id="A0A6J1SW59"/>
<evidence type="ECO:0000313" key="2">
    <source>
        <dbReference type="Proteomes" id="UP000504606"/>
    </source>
</evidence>
<feature type="region of interest" description="Disordered" evidence="1">
    <location>
        <begin position="1"/>
        <end position="98"/>
    </location>
</feature>
<name>A0A6J1SW59_FRAOC</name>
<proteinExistence type="predicted"/>
<evidence type="ECO:0000256" key="1">
    <source>
        <dbReference type="SAM" id="MobiDB-lite"/>
    </source>
</evidence>
<keyword evidence="2" id="KW-1185">Reference proteome</keyword>
<dbReference type="OrthoDB" id="6609991at2759"/>
<gene>
    <name evidence="3" type="primary">LOC113211362</name>
</gene>
<dbReference type="GeneID" id="113211362"/>
<evidence type="ECO:0000313" key="3">
    <source>
        <dbReference type="RefSeq" id="XP_026285504.1"/>
    </source>
</evidence>
<organism evidence="2 3">
    <name type="scientific">Frankliniella occidentalis</name>
    <name type="common">Western flower thrips</name>
    <name type="synonym">Euthrips occidentalis</name>
    <dbReference type="NCBI Taxonomy" id="133901"/>
    <lineage>
        <taxon>Eukaryota</taxon>
        <taxon>Metazoa</taxon>
        <taxon>Ecdysozoa</taxon>
        <taxon>Arthropoda</taxon>
        <taxon>Hexapoda</taxon>
        <taxon>Insecta</taxon>
        <taxon>Pterygota</taxon>
        <taxon>Neoptera</taxon>
        <taxon>Paraneoptera</taxon>
        <taxon>Thysanoptera</taxon>
        <taxon>Terebrantia</taxon>
        <taxon>Thripoidea</taxon>
        <taxon>Thripidae</taxon>
        <taxon>Frankliniella</taxon>
    </lineage>
</organism>
<reference evidence="3" key="1">
    <citation type="submission" date="2025-08" db="UniProtKB">
        <authorList>
            <consortium name="RefSeq"/>
        </authorList>
    </citation>
    <scope>IDENTIFICATION</scope>
    <source>
        <tissue evidence="3">Whole organism</tissue>
    </source>
</reference>
<feature type="compositionally biased region" description="Low complexity" evidence="1">
    <location>
        <begin position="63"/>
        <end position="74"/>
    </location>
</feature>